<reference evidence="2" key="1">
    <citation type="journal article" date="2017" name="Proc. Natl. Acad. Sci. U.S.A.">
        <title>Comparative genomics uncovers the prolific and distinctive metabolic potential of the cyanobacterial genus Moorea.</title>
        <authorList>
            <person name="Leao T."/>
            <person name="Castelao G."/>
            <person name="Korobeynikov A."/>
            <person name="Monroe E.A."/>
            <person name="Podell S."/>
            <person name="Glukhov E."/>
            <person name="Allen E.E."/>
            <person name="Gerwick W.H."/>
            <person name="Gerwick L."/>
        </authorList>
    </citation>
    <scope>NUCLEOTIDE SEQUENCE</scope>
    <source>
        <strain evidence="2">JHB</strain>
    </source>
</reference>
<sequence length="59" mass="6384">MPKISRSSLPAFQQATRSPSKHMPYTHAARTAVSGQRSAVSPWPWPKATLLEVPSAVSP</sequence>
<dbReference type="EMBL" id="CP017708">
    <property type="protein sequence ID" value="WAN68755.1"/>
    <property type="molecule type" value="Genomic_DNA"/>
</dbReference>
<gene>
    <name evidence="2" type="ORF">BJP36_41050</name>
</gene>
<feature type="compositionally biased region" description="Polar residues" evidence="1">
    <location>
        <begin position="1"/>
        <end position="18"/>
    </location>
</feature>
<organism evidence="2">
    <name type="scientific">Moorena producens (strain JHB)</name>
    <dbReference type="NCBI Taxonomy" id="1454205"/>
    <lineage>
        <taxon>Bacteria</taxon>
        <taxon>Bacillati</taxon>
        <taxon>Cyanobacteriota</taxon>
        <taxon>Cyanophyceae</taxon>
        <taxon>Coleofasciculales</taxon>
        <taxon>Coleofasciculaceae</taxon>
        <taxon>Moorena</taxon>
    </lineage>
</organism>
<proteinExistence type="predicted"/>
<reference evidence="2" key="2">
    <citation type="submission" date="2022-10" db="EMBL/GenBank/DDBJ databases">
        <authorList>
            <person name="Ngo T.-E."/>
        </authorList>
    </citation>
    <scope>NUCLEOTIDE SEQUENCE</scope>
    <source>
        <strain evidence="2">JHB</strain>
    </source>
</reference>
<name>A0A9Q9SSC2_MOOP1</name>
<protein>
    <submittedName>
        <fullName evidence="2">Uncharacterized protein</fullName>
    </submittedName>
</protein>
<dbReference type="AlphaFoldDB" id="A0A9Q9SSC2"/>
<dbReference type="Proteomes" id="UP000176944">
    <property type="component" value="Chromosome"/>
</dbReference>
<evidence type="ECO:0000313" key="2">
    <source>
        <dbReference type="EMBL" id="WAN68755.1"/>
    </source>
</evidence>
<accession>A0A9Q9SSC2</accession>
<evidence type="ECO:0000256" key="1">
    <source>
        <dbReference type="SAM" id="MobiDB-lite"/>
    </source>
</evidence>
<feature type="region of interest" description="Disordered" evidence="1">
    <location>
        <begin position="1"/>
        <end position="41"/>
    </location>
</feature>